<organism evidence="1 3">
    <name type="scientific">Dehalococcoides mccartyi</name>
    <dbReference type="NCBI Taxonomy" id="61435"/>
    <lineage>
        <taxon>Bacteria</taxon>
        <taxon>Bacillati</taxon>
        <taxon>Chloroflexota</taxon>
        <taxon>Dehalococcoidia</taxon>
        <taxon>Dehalococcoidales</taxon>
        <taxon>Dehalococcoidaceae</taxon>
        <taxon>Dehalococcoides</taxon>
    </lineage>
</organism>
<reference evidence="1 3" key="1">
    <citation type="submission" date="2015-03" db="EMBL/GenBank/DDBJ databases">
        <title>Genomic characterization of Dehalococcoides mccartyi strain 11a5, an unusal plasmid-containing chloroethene dechlorinator.</title>
        <authorList>
            <person name="Zhao S."/>
            <person name="Ding C."/>
            <person name="He J."/>
        </authorList>
    </citation>
    <scope>NUCLEOTIDE SEQUENCE [LARGE SCALE GENOMIC DNA]</scope>
    <source>
        <strain evidence="1 3">11a5</strain>
    </source>
</reference>
<reference evidence="2 4" key="2">
    <citation type="submission" date="2018-05" db="EMBL/GenBank/DDBJ databases">
        <title>Draft genome sequences of Dehalococcoides mccartyi strains RC and KS.</title>
        <authorList>
            <person name="Higgins S.A."/>
            <person name="Padilla-Crespo E."/>
            <person name="Loeffler F.E."/>
        </authorList>
    </citation>
    <scope>NUCLEOTIDE SEQUENCE [LARGE SCALE GENOMIC DNA]</scope>
    <source>
        <strain evidence="2 4">KS</strain>
    </source>
</reference>
<evidence type="ECO:0000313" key="2">
    <source>
        <dbReference type="EMBL" id="RAL70117.1"/>
    </source>
</evidence>
<dbReference type="Proteomes" id="UP000076394">
    <property type="component" value="Chromosome"/>
</dbReference>
<proteinExistence type="predicted"/>
<evidence type="ECO:0000313" key="1">
    <source>
        <dbReference type="EMBL" id="AMU87190.1"/>
    </source>
</evidence>
<name>A0A142VBI4_9CHLR</name>
<dbReference type="RefSeq" id="WP_015407295.1">
    <property type="nucleotide sequence ID" value="NZ_CP011127.1"/>
</dbReference>
<dbReference type="Proteomes" id="UP000248786">
    <property type="component" value="Unassembled WGS sequence"/>
</dbReference>
<gene>
    <name evidence="2" type="ORF">C1G86_1442</name>
    <name evidence="1" type="ORF">Dm11a5_1364</name>
</gene>
<dbReference type="EMBL" id="QGLD01000016">
    <property type="protein sequence ID" value="RAL70117.1"/>
    <property type="molecule type" value="Genomic_DNA"/>
</dbReference>
<protein>
    <submittedName>
        <fullName evidence="1">Uncharacterized protein</fullName>
    </submittedName>
</protein>
<dbReference type="EMBL" id="CP011127">
    <property type="protein sequence ID" value="AMU87190.1"/>
    <property type="molecule type" value="Genomic_DNA"/>
</dbReference>
<evidence type="ECO:0000313" key="3">
    <source>
        <dbReference type="Proteomes" id="UP000076394"/>
    </source>
</evidence>
<dbReference type="AlphaFoldDB" id="A0A142VBI4"/>
<sequence>MKTLNQLLKELYRLDVRADEVLIGDSLYRALLSQARDIANCTEDQEIEEQDEDYDQ</sequence>
<evidence type="ECO:0000313" key="4">
    <source>
        <dbReference type="Proteomes" id="UP000248786"/>
    </source>
</evidence>
<accession>A0A142VBI4</accession>
<dbReference type="PATRIC" id="fig|61435.8.peg.1356"/>